<evidence type="ECO:0000256" key="1">
    <source>
        <dbReference type="PROSITE-ProRule" id="PRU00042"/>
    </source>
</evidence>
<reference evidence="3" key="1">
    <citation type="submission" date="2022-04" db="EMBL/GenBank/DDBJ databases">
        <title>A functionally conserved STORR gene fusion in Papaver species that diverged 16.8 million years ago.</title>
        <authorList>
            <person name="Catania T."/>
        </authorList>
    </citation>
    <scope>NUCLEOTIDE SEQUENCE</scope>
    <source>
        <strain evidence="3">S-188037</strain>
    </source>
</reference>
<evidence type="ECO:0000313" key="4">
    <source>
        <dbReference type="Proteomes" id="UP001202328"/>
    </source>
</evidence>
<keyword evidence="1" id="KW-0479">Metal-binding</keyword>
<dbReference type="PANTHER" id="PTHR47593">
    <property type="entry name" value="ZINC FINGER PROTEIN 4-LIKE"/>
    <property type="match status" value="1"/>
</dbReference>
<dbReference type="SUPFAM" id="SSF57667">
    <property type="entry name" value="beta-beta-alpha zinc fingers"/>
    <property type="match status" value="1"/>
</dbReference>
<evidence type="ECO:0000259" key="2">
    <source>
        <dbReference type="PROSITE" id="PS50157"/>
    </source>
</evidence>
<dbReference type="PANTHER" id="PTHR47593:SF8">
    <property type="entry name" value="OS12G0581900 PROTEIN"/>
    <property type="match status" value="1"/>
</dbReference>
<dbReference type="InterPro" id="IPR013087">
    <property type="entry name" value="Znf_C2H2_type"/>
</dbReference>
<keyword evidence="4" id="KW-1185">Reference proteome</keyword>
<dbReference type="PROSITE" id="PS00028">
    <property type="entry name" value="ZINC_FINGER_C2H2_1"/>
    <property type="match status" value="1"/>
</dbReference>
<name>A0AAD4T4J9_9MAGN</name>
<organism evidence="3 4">
    <name type="scientific">Papaver atlanticum</name>
    <dbReference type="NCBI Taxonomy" id="357466"/>
    <lineage>
        <taxon>Eukaryota</taxon>
        <taxon>Viridiplantae</taxon>
        <taxon>Streptophyta</taxon>
        <taxon>Embryophyta</taxon>
        <taxon>Tracheophyta</taxon>
        <taxon>Spermatophyta</taxon>
        <taxon>Magnoliopsida</taxon>
        <taxon>Ranunculales</taxon>
        <taxon>Papaveraceae</taxon>
        <taxon>Papaveroideae</taxon>
        <taxon>Papaver</taxon>
    </lineage>
</organism>
<dbReference type="GO" id="GO:0008270">
    <property type="term" value="F:zinc ion binding"/>
    <property type="evidence" value="ECO:0007669"/>
    <property type="project" value="UniProtKB-KW"/>
</dbReference>
<dbReference type="AlphaFoldDB" id="A0AAD4T4J9"/>
<dbReference type="PROSITE" id="PS50157">
    <property type="entry name" value="ZINC_FINGER_C2H2_2"/>
    <property type="match status" value="1"/>
</dbReference>
<protein>
    <recommendedName>
        <fullName evidence="2">C2H2-type domain-containing protein</fullName>
    </recommendedName>
</protein>
<dbReference type="EMBL" id="JAJJMB010005164">
    <property type="protein sequence ID" value="KAI3940240.1"/>
    <property type="molecule type" value="Genomic_DNA"/>
</dbReference>
<keyword evidence="1" id="KW-0863">Zinc-finger</keyword>
<gene>
    <name evidence="3" type="ORF">MKW98_007599</name>
</gene>
<proteinExistence type="predicted"/>
<dbReference type="InterPro" id="IPR053266">
    <property type="entry name" value="Zinc_finger_protein_7"/>
</dbReference>
<evidence type="ECO:0000313" key="3">
    <source>
        <dbReference type="EMBL" id="KAI3940240.1"/>
    </source>
</evidence>
<accession>A0AAD4T4J9</accession>
<comment type="caution">
    <text evidence="3">The sequence shown here is derived from an EMBL/GenBank/DDBJ whole genome shotgun (WGS) entry which is preliminary data.</text>
</comment>
<dbReference type="InterPro" id="IPR036236">
    <property type="entry name" value="Znf_C2H2_sf"/>
</dbReference>
<keyword evidence="1" id="KW-0862">Zinc</keyword>
<sequence>MYPTREIHVNNQNRNGTIQRINKINKKREWPESSFHRTSRSRESAIYRPKNTTLHKIFTCNFCIRKFYNAQALDGHQNAHKRERGAPTMYHSHMFKTSMVMSAPYVDNEQRTIAASTHPMVIRNPNILEGITVGRFYDEEAWNSAIIQTAKHDSTTNSDPIWPRTLRVDLHQSNQVVSSSRQSTSTDVSSLNLNLSLGPYAHS</sequence>
<dbReference type="Proteomes" id="UP001202328">
    <property type="component" value="Unassembled WGS sequence"/>
</dbReference>
<dbReference type="Gene3D" id="3.30.160.60">
    <property type="entry name" value="Classic Zinc Finger"/>
    <property type="match status" value="1"/>
</dbReference>
<feature type="domain" description="C2H2-type" evidence="2">
    <location>
        <begin position="58"/>
        <end position="85"/>
    </location>
</feature>